<evidence type="ECO:0000313" key="3">
    <source>
        <dbReference type="Proteomes" id="UP001642464"/>
    </source>
</evidence>
<keyword evidence="3" id="KW-1185">Reference proteome</keyword>
<dbReference type="Proteomes" id="UP001642464">
    <property type="component" value="Unassembled WGS sequence"/>
</dbReference>
<feature type="compositionally biased region" description="Low complexity" evidence="1">
    <location>
        <begin position="148"/>
        <end position="164"/>
    </location>
</feature>
<comment type="caution">
    <text evidence="2">The sequence shown here is derived from an EMBL/GenBank/DDBJ whole genome shotgun (WGS) entry which is preliminary data.</text>
</comment>
<protein>
    <submittedName>
        <fullName evidence="2">Uncharacterized protein</fullName>
    </submittedName>
</protein>
<dbReference type="EMBL" id="CAXAMM010039214">
    <property type="protein sequence ID" value="CAK9084750.1"/>
    <property type="molecule type" value="Genomic_DNA"/>
</dbReference>
<proteinExistence type="predicted"/>
<feature type="region of interest" description="Disordered" evidence="1">
    <location>
        <begin position="138"/>
        <end position="168"/>
    </location>
</feature>
<name>A0ABP0Q920_9DINO</name>
<sequence>MSSPTSSQTGGPGAAPKSALALSFDAAKQVEEYIKVSKETSSVAFELACIAQDLGSLWPNKYNDEKSTVADQLIKDIVGDRIPYTFGKRASDTIPEGLAALGQFFAEDPRHFGVRLSALYTGSNLIQERKRVVPVQKDLEMESEDSSSDSSAWSTSSEESANSLESEELDDFDAQKWHLVVDELLERIQSKAAQLPGRVLAESTKEPLGQALAELNDEELRGFDKTREELETQAEPQKCWLNLSI</sequence>
<evidence type="ECO:0000256" key="1">
    <source>
        <dbReference type="SAM" id="MobiDB-lite"/>
    </source>
</evidence>
<evidence type="ECO:0000313" key="2">
    <source>
        <dbReference type="EMBL" id="CAK9084750.1"/>
    </source>
</evidence>
<accession>A0ABP0Q920</accession>
<organism evidence="2 3">
    <name type="scientific">Durusdinium trenchii</name>
    <dbReference type="NCBI Taxonomy" id="1381693"/>
    <lineage>
        <taxon>Eukaryota</taxon>
        <taxon>Sar</taxon>
        <taxon>Alveolata</taxon>
        <taxon>Dinophyceae</taxon>
        <taxon>Suessiales</taxon>
        <taxon>Symbiodiniaceae</taxon>
        <taxon>Durusdinium</taxon>
    </lineage>
</organism>
<gene>
    <name evidence="2" type="ORF">SCF082_LOCUS40186</name>
</gene>
<reference evidence="2 3" key="1">
    <citation type="submission" date="2024-02" db="EMBL/GenBank/DDBJ databases">
        <authorList>
            <person name="Chen Y."/>
            <person name="Shah S."/>
            <person name="Dougan E. K."/>
            <person name="Thang M."/>
            <person name="Chan C."/>
        </authorList>
    </citation>
    <scope>NUCLEOTIDE SEQUENCE [LARGE SCALE GENOMIC DNA]</scope>
</reference>